<protein>
    <submittedName>
        <fullName evidence="2">PAAR domain-containing protein</fullName>
    </submittedName>
</protein>
<dbReference type="SUPFAM" id="SSF52309">
    <property type="entry name" value="N-(deoxy)ribosyltransferase-like"/>
    <property type="match status" value="1"/>
</dbReference>
<proteinExistence type="predicted"/>
<dbReference type="Pfam" id="PF05488">
    <property type="entry name" value="PAAR_motif"/>
    <property type="match status" value="1"/>
</dbReference>
<evidence type="ECO:0000313" key="2">
    <source>
        <dbReference type="EMBL" id="MFC5394714.1"/>
    </source>
</evidence>
<reference evidence="3" key="1">
    <citation type="journal article" date="2019" name="Int. J. Syst. Evol. Microbiol.">
        <title>The Global Catalogue of Microorganisms (GCM) 10K type strain sequencing project: providing services to taxonomists for standard genome sequencing and annotation.</title>
        <authorList>
            <consortium name="The Broad Institute Genomics Platform"/>
            <consortium name="The Broad Institute Genome Sequencing Center for Infectious Disease"/>
            <person name="Wu L."/>
            <person name="Ma J."/>
        </authorList>
    </citation>
    <scope>NUCLEOTIDE SEQUENCE [LARGE SCALE GENOMIC DNA]</scope>
    <source>
        <strain evidence="3">CGMCC 1.16326</strain>
    </source>
</reference>
<dbReference type="Proteomes" id="UP001596104">
    <property type="component" value="Unassembled WGS sequence"/>
</dbReference>
<name>A0ABW0HI90_9HYPH</name>
<gene>
    <name evidence="2" type="ORF">ACFPPC_18920</name>
</gene>
<keyword evidence="3" id="KW-1185">Reference proteome</keyword>
<sequence length="405" mass="39791">MAKLSAKDAIAQIKPGASLDELRALASQVSAAPAGPDVILYSAVSEEAKRNCQDGTGYALIDDTERAALLSSDDFLFAVAQAAGISETNPKRAIDNLMKGSRLPDGHPDKAAATIGNAAMFGVEADAAALQNSFWGLASREFAEGASGHVVLLLGRPVQKVFWAVELPALQAACAAGKLPGSTINGIPIASLPPSPNVALSTLWPSAEARAKVFTPPAPASPSAPGGGGGGGSGGGGGGGAGRPAARILDPVIHPLPGMLQPGPGSFNVIIGSKPAWRGVPAAAAAAIQSAKATSDAAITTAEAATVAAAPTPGAAAAKTAEEGVKATAATTMGSTITSAAGGADIHACLTPLPIPPHGPGVVIDGSQTVLVNGLPLCRMGDTIIEAVGPPNKIAMGEPTVLIGG</sequence>
<evidence type="ECO:0000313" key="3">
    <source>
        <dbReference type="Proteomes" id="UP001596104"/>
    </source>
</evidence>
<dbReference type="RefSeq" id="WP_377010187.1">
    <property type="nucleotide sequence ID" value="NZ_JBHSLV010000032.1"/>
</dbReference>
<dbReference type="Gene3D" id="2.60.200.60">
    <property type="match status" value="1"/>
</dbReference>
<feature type="compositionally biased region" description="Gly residues" evidence="1">
    <location>
        <begin position="225"/>
        <end position="242"/>
    </location>
</feature>
<dbReference type="EMBL" id="JBHSLV010000032">
    <property type="protein sequence ID" value="MFC5394714.1"/>
    <property type="molecule type" value="Genomic_DNA"/>
</dbReference>
<dbReference type="InterPro" id="IPR008727">
    <property type="entry name" value="PAAR_motif"/>
</dbReference>
<evidence type="ECO:0000256" key="1">
    <source>
        <dbReference type="SAM" id="MobiDB-lite"/>
    </source>
</evidence>
<accession>A0ABW0HI90</accession>
<organism evidence="2 3">
    <name type="scientific">Bosea vestrisii</name>
    <dbReference type="NCBI Taxonomy" id="151416"/>
    <lineage>
        <taxon>Bacteria</taxon>
        <taxon>Pseudomonadati</taxon>
        <taxon>Pseudomonadota</taxon>
        <taxon>Alphaproteobacteria</taxon>
        <taxon>Hyphomicrobiales</taxon>
        <taxon>Boseaceae</taxon>
        <taxon>Bosea</taxon>
    </lineage>
</organism>
<feature type="region of interest" description="Disordered" evidence="1">
    <location>
        <begin position="214"/>
        <end position="245"/>
    </location>
</feature>
<comment type="caution">
    <text evidence="2">The sequence shown here is derived from an EMBL/GenBank/DDBJ whole genome shotgun (WGS) entry which is preliminary data.</text>
</comment>